<proteinExistence type="predicted"/>
<dbReference type="EMBL" id="GBXM01096580">
    <property type="protein sequence ID" value="JAH11997.1"/>
    <property type="molecule type" value="Transcribed_RNA"/>
</dbReference>
<dbReference type="AlphaFoldDB" id="A0A0E9Q644"/>
<reference evidence="1" key="2">
    <citation type="journal article" date="2015" name="Fish Shellfish Immunol.">
        <title>Early steps in the European eel (Anguilla anguilla)-Vibrio vulnificus interaction in the gills: Role of the RtxA13 toxin.</title>
        <authorList>
            <person name="Callol A."/>
            <person name="Pajuelo D."/>
            <person name="Ebbesson L."/>
            <person name="Teles M."/>
            <person name="MacKenzie S."/>
            <person name="Amaro C."/>
        </authorList>
    </citation>
    <scope>NUCLEOTIDE SEQUENCE</scope>
</reference>
<accession>A0A0E9Q644</accession>
<protein>
    <submittedName>
        <fullName evidence="1">Uncharacterized protein</fullName>
    </submittedName>
</protein>
<name>A0A0E9Q644_ANGAN</name>
<sequence>MTKLKALWNPLENFFDELIEAQHHLLLFRIKQQGRQGQAEQV</sequence>
<organism evidence="1">
    <name type="scientific">Anguilla anguilla</name>
    <name type="common">European freshwater eel</name>
    <name type="synonym">Muraena anguilla</name>
    <dbReference type="NCBI Taxonomy" id="7936"/>
    <lineage>
        <taxon>Eukaryota</taxon>
        <taxon>Metazoa</taxon>
        <taxon>Chordata</taxon>
        <taxon>Craniata</taxon>
        <taxon>Vertebrata</taxon>
        <taxon>Euteleostomi</taxon>
        <taxon>Actinopterygii</taxon>
        <taxon>Neopterygii</taxon>
        <taxon>Teleostei</taxon>
        <taxon>Anguilliformes</taxon>
        <taxon>Anguillidae</taxon>
        <taxon>Anguilla</taxon>
    </lineage>
</organism>
<evidence type="ECO:0000313" key="1">
    <source>
        <dbReference type="EMBL" id="JAH11997.1"/>
    </source>
</evidence>
<reference evidence="1" key="1">
    <citation type="submission" date="2014-11" db="EMBL/GenBank/DDBJ databases">
        <authorList>
            <person name="Amaro Gonzalez C."/>
        </authorList>
    </citation>
    <scope>NUCLEOTIDE SEQUENCE</scope>
</reference>